<protein>
    <recommendedName>
        <fullName evidence="7">5-hydroxyisourate hydrolase</fullName>
        <shortName evidence="7">HIU hydrolase</shortName>
        <shortName evidence="7">HIUHase</shortName>
        <ecNumber evidence="7">3.5.2.17</ecNumber>
    </recommendedName>
</protein>
<evidence type="ECO:0000313" key="9">
    <source>
        <dbReference type="EMBL" id="MBR9650173.1"/>
    </source>
</evidence>
<dbReference type="EMBL" id="JADMKU010000002">
    <property type="protein sequence ID" value="MBR9650173.1"/>
    <property type="molecule type" value="Genomic_DNA"/>
</dbReference>
<gene>
    <name evidence="9" type="primary">uraH</name>
    <name evidence="9" type="ORF">IT775_03415</name>
</gene>
<keyword evidence="6 7" id="KW-0378">Hydrolase</keyword>
<evidence type="ECO:0000256" key="7">
    <source>
        <dbReference type="RuleBase" id="RU361270"/>
    </source>
</evidence>
<evidence type="ECO:0000256" key="6">
    <source>
        <dbReference type="ARBA" id="ARBA00022801"/>
    </source>
</evidence>
<dbReference type="CDD" id="cd05822">
    <property type="entry name" value="TLP_HIUase"/>
    <property type="match status" value="1"/>
</dbReference>
<dbReference type="PROSITE" id="PS00768">
    <property type="entry name" value="TRANSTHYRETIN_1"/>
    <property type="match status" value="1"/>
</dbReference>
<dbReference type="RefSeq" id="WP_212699681.1">
    <property type="nucleotide sequence ID" value="NZ_JADMKU010000002.1"/>
</dbReference>
<accession>A0ABS5HNL9</accession>
<dbReference type="PRINTS" id="PR00189">
    <property type="entry name" value="TRNSTHYRETIN"/>
</dbReference>
<sequence length="119" mass="12907">MAEGYLTTHVLDTARGCPAANLAVSLYRIEGETRSLLAQMTTNADGRTDSPILPKSDFSVGIYELVFEAGDYLDAAGVPAEEPRFLDIVPIRFGISDPEAHYHVPLLISPFGMSTYRGS</sequence>
<feature type="domain" description="Transthyretin/hydroxyisourate hydrolase" evidence="8">
    <location>
        <begin position="6"/>
        <end position="118"/>
    </location>
</feature>
<evidence type="ECO:0000256" key="5">
    <source>
        <dbReference type="ARBA" id="ARBA00022631"/>
    </source>
</evidence>
<dbReference type="GO" id="GO:0033971">
    <property type="term" value="F:hydroxyisourate hydrolase activity"/>
    <property type="evidence" value="ECO:0007669"/>
    <property type="project" value="UniProtKB-EC"/>
</dbReference>
<comment type="catalytic activity">
    <reaction evidence="1 7">
        <text>5-hydroxyisourate + H2O = 5-hydroxy-2-oxo-4-ureido-2,5-dihydro-1H-imidazole-5-carboxylate + H(+)</text>
        <dbReference type="Rhea" id="RHEA:23736"/>
        <dbReference type="ChEBI" id="CHEBI:15377"/>
        <dbReference type="ChEBI" id="CHEBI:15378"/>
        <dbReference type="ChEBI" id="CHEBI:18072"/>
        <dbReference type="ChEBI" id="CHEBI:58639"/>
        <dbReference type="EC" id="3.5.2.17"/>
    </reaction>
</comment>
<dbReference type="SUPFAM" id="SSF49472">
    <property type="entry name" value="Transthyretin (synonym: prealbumin)"/>
    <property type="match status" value="1"/>
</dbReference>
<keyword evidence="10" id="KW-1185">Reference proteome</keyword>
<evidence type="ECO:0000256" key="1">
    <source>
        <dbReference type="ARBA" id="ARBA00001043"/>
    </source>
</evidence>
<keyword evidence="5 7" id="KW-0659">Purine metabolism</keyword>
<evidence type="ECO:0000313" key="10">
    <source>
        <dbReference type="Proteomes" id="UP001195941"/>
    </source>
</evidence>
<proteinExistence type="inferred from homology"/>
<reference evidence="9 10" key="1">
    <citation type="journal article" date="2021" name="Arch. Microbiol.">
        <title>Thalassobius aquimarinus sp. nov., isolated from the Sea of Japan seashore.</title>
        <authorList>
            <person name="Kurilenko V.V."/>
            <person name="Romanenko L.A."/>
            <person name="Chernysheva N.Y."/>
            <person name="Velansky P.V."/>
            <person name="Tekutyeva L.A."/>
            <person name="Isaeva M.P."/>
            <person name="Mikhailov V.V."/>
        </authorList>
    </citation>
    <scope>NUCLEOTIDE SEQUENCE [LARGE SCALE GENOMIC DNA]</scope>
    <source>
        <strain evidence="9 10">KMM 8518</strain>
    </source>
</reference>
<name>A0ABS5HNL9_9RHOB</name>
<evidence type="ECO:0000256" key="2">
    <source>
        <dbReference type="ARBA" id="ARBA00002704"/>
    </source>
</evidence>
<dbReference type="PANTHER" id="PTHR10395">
    <property type="entry name" value="URICASE AND TRANSTHYRETIN-RELATED"/>
    <property type="match status" value="1"/>
</dbReference>
<evidence type="ECO:0000256" key="3">
    <source>
        <dbReference type="ARBA" id="ARBA00009850"/>
    </source>
</evidence>
<dbReference type="InterPro" id="IPR023416">
    <property type="entry name" value="Transthyretin/HIU_hydrolase_d"/>
</dbReference>
<organism evidence="9 10">
    <name type="scientific">Thalassovita aquimarina</name>
    <dbReference type="NCBI Taxonomy" id="2785917"/>
    <lineage>
        <taxon>Bacteria</taxon>
        <taxon>Pseudomonadati</taxon>
        <taxon>Pseudomonadota</taxon>
        <taxon>Alphaproteobacteria</taxon>
        <taxon>Rhodobacterales</taxon>
        <taxon>Roseobacteraceae</taxon>
        <taxon>Thalassovita</taxon>
    </lineage>
</organism>
<dbReference type="Proteomes" id="UP001195941">
    <property type="component" value="Unassembled WGS sequence"/>
</dbReference>
<dbReference type="Gene3D" id="2.60.40.180">
    <property type="entry name" value="Transthyretin/hydroxyisourate hydrolase domain"/>
    <property type="match status" value="1"/>
</dbReference>
<dbReference type="NCBIfam" id="TIGR02962">
    <property type="entry name" value="hdxy_isourate"/>
    <property type="match status" value="1"/>
</dbReference>
<dbReference type="InterPro" id="IPR036817">
    <property type="entry name" value="Transthyretin/HIU_hydrolase_sf"/>
</dbReference>
<comment type="subunit">
    <text evidence="4 7">Homotetramer.</text>
</comment>
<comment type="caution">
    <text evidence="9">The sequence shown here is derived from an EMBL/GenBank/DDBJ whole genome shotgun (WGS) entry which is preliminary data.</text>
</comment>
<dbReference type="InterPro" id="IPR000895">
    <property type="entry name" value="Transthyretin/HIU_hydrolase"/>
</dbReference>
<evidence type="ECO:0000256" key="4">
    <source>
        <dbReference type="ARBA" id="ARBA00011881"/>
    </source>
</evidence>
<dbReference type="InterPro" id="IPR014306">
    <property type="entry name" value="Hydroxyisourate_hydrolase"/>
</dbReference>
<evidence type="ECO:0000259" key="8">
    <source>
        <dbReference type="Pfam" id="PF00576"/>
    </source>
</evidence>
<comment type="similarity">
    <text evidence="3 7">Belongs to the transthyretin family. 5-hydroxyisourate hydrolase subfamily.</text>
</comment>
<dbReference type="InterPro" id="IPR023418">
    <property type="entry name" value="Thyroxine_BS"/>
</dbReference>
<dbReference type="EC" id="3.5.2.17" evidence="7"/>
<dbReference type="Pfam" id="PF00576">
    <property type="entry name" value="Transthyretin"/>
    <property type="match status" value="1"/>
</dbReference>
<comment type="function">
    <text evidence="2">Catalyzes the hydrolysis of 5-hydroxyisourate (HIU) to 2-oxo-4-hydroxy-4-carboxy-5-ureidoimidazoline (OHCU).</text>
</comment>
<dbReference type="PANTHER" id="PTHR10395:SF7">
    <property type="entry name" value="5-HYDROXYISOURATE HYDROLASE"/>
    <property type="match status" value="1"/>
</dbReference>